<organism evidence="9 10">
    <name type="scientific">Hydrogenibacillus schlegelii</name>
    <name type="common">Bacillus schlegelii</name>
    <dbReference type="NCBI Taxonomy" id="1484"/>
    <lineage>
        <taxon>Bacteria</taxon>
        <taxon>Bacillati</taxon>
        <taxon>Bacillota</taxon>
        <taxon>Bacilli</taxon>
        <taxon>Bacillales</taxon>
        <taxon>Bacillales Family X. Incertae Sedis</taxon>
        <taxon>Hydrogenibacillus</taxon>
    </lineage>
</organism>
<dbReference type="PANTHER" id="PTHR30193:SF37">
    <property type="entry name" value="INNER MEMBRANE ABC TRANSPORTER PERMEASE PROTEIN YCJO"/>
    <property type="match status" value="1"/>
</dbReference>
<dbReference type="Gene3D" id="1.10.3720.10">
    <property type="entry name" value="MetI-like"/>
    <property type="match status" value="1"/>
</dbReference>
<comment type="subcellular location">
    <subcellularLocation>
        <location evidence="1 7">Cell membrane</location>
        <topology evidence="1 7">Multi-pass membrane protein</topology>
    </subcellularLocation>
</comment>
<evidence type="ECO:0000313" key="10">
    <source>
        <dbReference type="Proteomes" id="UP000244180"/>
    </source>
</evidence>
<dbReference type="InterPro" id="IPR051393">
    <property type="entry name" value="ABC_transporter_permease"/>
</dbReference>
<dbReference type="PANTHER" id="PTHR30193">
    <property type="entry name" value="ABC TRANSPORTER PERMEASE PROTEIN"/>
    <property type="match status" value="1"/>
</dbReference>
<name>A0A2T5GFF0_HYDSH</name>
<keyword evidence="3" id="KW-1003">Cell membrane</keyword>
<dbReference type="AlphaFoldDB" id="A0A2T5GFF0"/>
<proteinExistence type="inferred from homology"/>
<dbReference type="SUPFAM" id="SSF161098">
    <property type="entry name" value="MetI-like"/>
    <property type="match status" value="1"/>
</dbReference>
<keyword evidence="4 7" id="KW-0812">Transmembrane</keyword>
<evidence type="ECO:0000256" key="6">
    <source>
        <dbReference type="ARBA" id="ARBA00023136"/>
    </source>
</evidence>
<comment type="caution">
    <text evidence="9">The sequence shown here is derived from an EMBL/GenBank/DDBJ whole genome shotgun (WGS) entry which is preliminary data.</text>
</comment>
<dbReference type="Proteomes" id="UP000244180">
    <property type="component" value="Unassembled WGS sequence"/>
</dbReference>
<feature type="transmembrane region" description="Helical" evidence="7">
    <location>
        <begin position="234"/>
        <end position="256"/>
    </location>
</feature>
<keyword evidence="5 7" id="KW-1133">Transmembrane helix</keyword>
<evidence type="ECO:0000256" key="2">
    <source>
        <dbReference type="ARBA" id="ARBA00022448"/>
    </source>
</evidence>
<feature type="transmembrane region" description="Helical" evidence="7">
    <location>
        <begin position="204"/>
        <end position="228"/>
    </location>
</feature>
<sequence length="296" mass="33804">MPDKPNLRSTAKAFVYLAPALLVLGTFTIYPIVESFLLSFYTDYDYFHDRVYRLGFDNYLYLLKDPEFHLALRNTAVFVVGVVPISIALSLGIALMLYRPIPLRSFFRTVYFLPTVTSVVAVAVVWRWIFHSDYGLLNFGLGLLGIQPVRWLTDPRWALPALILFAIWKSLGYNIVLFLAGLSNIPETYHLAARLDRAGPWRRFWSITFPLLWPTTFFVSIVSIIGAFKVFDEVYALFGGSPGPLSSALTLVYYIFVKFYREQDYAVASAAAYVLFLITFLLTVIQLWIGRKRTAV</sequence>
<feature type="domain" description="ABC transmembrane type-1" evidence="8">
    <location>
        <begin position="72"/>
        <end position="286"/>
    </location>
</feature>
<dbReference type="PROSITE" id="PS50928">
    <property type="entry name" value="ABC_TM1"/>
    <property type="match status" value="1"/>
</dbReference>
<feature type="transmembrane region" description="Helical" evidence="7">
    <location>
        <begin position="110"/>
        <end position="129"/>
    </location>
</feature>
<dbReference type="InterPro" id="IPR035906">
    <property type="entry name" value="MetI-like_sf"/>
</dbReference>
<protein>
    <submittedName>
        <fullName evidence="9">N-Acetyl-D-glucosamine ABC transport system, permease protein 1</fullName>
    </submittedName>
</protein>
<comment type="similarity">
    <text evidence="7">Belongs to the binding-protein-dependent transport system permease family.</text>
</comment>
<dbReference type="InterPro" id="IPR000515">
    <property type="entry name" value="MetI-like"/>
</dbReference>
<evidence type="ECO:0000259" key="8">
    <source>
        <dbReference type="PROSITE" id="PS50928"/>
    </source>
</evidence>
<dbReference type="GO" id="GO:0005886">
    <property type="term" value="C:plasma membrane"/>
    <property type="evidence" value="ECO:0007669"/>
    <property type="project" value="UniProtKB-SubCell"/>
</dbReference>
<feature type="transmembrane region" description="Helical" evidence="7">
    <location>
        <begin position="265"/>
        <end position="289"/>
    </location>
</feature>
<dbReference type="GO" id="GO:0055085">
    <property type="term" value="P:transmembrane transport"/>
    <property type="evidence" value="ECO:0007669"/>
    <property type="project" value="InterPro"/>
</dbReference>
<evidence type="ECO:0000313" key="9">
    <source>
        <dbReference type="EMBL" id="PTQ54913.1"/>
    </source>
</evidence>
<reference evidence="9 10" key="1">
    <citation type="submission" date="2017-08" db="EMBL/GenBank/DDBJ databases">
        <title>Burning lignite coal seam in the remote Altai Mountains harbors a hydrogen-driven thermophilic microbial community.</title>
        <authorList>
            <person name="Kadnikov V.V."/>
            <person name="Mardanov A.V."/>
            <person name="Ivasenko D."/>
            <person name="Beletsky A.V."/>
            <person name="Karnachuk O.V."/>
            <person name="Ravin N.V."/>
        </authorList>
    </citation>
    <scope>NUCLEOTIDE SEQUENCE [LARGE SCALE GENOMIC DNA]</scope>
    <source>
        <strain evidence="9">AL33</strain>
    </source>
</reference>
<dbReference type="RefSeq" id="WP_272999385.1">
    <property type="nucleotide sequence ID" value="NZ_PEBV01000001.1"/>
</dbReference>
<evidence type="ECO:0000256" key="7">
    <source>
        <dbReference type="RuleBase" id="RU363032"/>
    </source>
</evidence>
<evidence type="ECO:0000256" key="3">
    <source>
        <dbReference type="ARBA" id="ARBA00022475"/>
    </source>
</evidence>
<keyword evidence="6 7" id="KW-0472">Membrane</keyword>
<gene>
    <name evidence="9" type="ORF">HSCHL_1856</name>
</gene>
<feature type="transmembrane region" description="Helical" evidence="7">
    <location>
        <begin position="76"/>
        <end position="98"/>
    </location>
</feature>
<dbReference type="EMBL" id="PEBV01000001">
    <property type="protein sequence ID" value="PTQ54913.1"/>
    <property type="molecule type" value="Genomic_DNA"/>
</dbReference>
<evidence type="ECO:0000256" key="5">
    <source>
        <dbReference type="ARBA" id="ARBA00022989"/>
    </source>
</evidence>
<feature type="transmembrane region" description="Helical" evidence="7">
    <location>
        <begin position="14"/>
        <end position="33"/>
    </location>
</feature>
<evidence type="ECO:0000256" key="1">
    <source>
        <dbReference type="ARBA" id="ARBA00004651"/>
    </source>
</evidence>
<dbReference type="Pfam" id="PF00528">
    <property type="entry name" value="BPD_transp_1"/>
    <property type="match status" value="1"/>
</dbReference>
<keyword evidence="2 7" id="KW-0813">Transport</keyword>
<feature type="transmembrane region" description="Helical" evidence="7">
    <location>
        <begin position="157"/>
        <end position="183"/>
    </location>
</feature>
<evidence type="ECO:0000256" key="4">
    <source>
        <dbReference type="ARBA" id="ARBA00022692"/>
    </source>
</evidence>
<accession>A0A2T5GFF0</accession>
<dbReference type="CDD" id="cd06261">
    <property type="entry name" value="TM_PBP2"/>
    <property type="match status" value="1"/>
</dbReference>